<keyword evidence="3" id="KW-1185">Reference proteome</keyword>
<dbReference type="PANTHER" id="PTHR28152:SF1">
    <property type="entry name" value="HYDROXYACYL-THIOESTER DEHYDRATASE TYPE 2, MITOCHONDRIAL"/>
    <property type="match status" value="1"/>
</dbReference>
<proteinExistence type="predicted"/>
<evidence type="ECO:0000256" key="1">
    <source>
        <dbReference type="SAM" id="MobiDB-lite"/>
    </source>
</evidence>
<feature type="compositionally biased region" description="Pro residues" evidence="1">
    <location>
        <begin position="153"/>
        <end position="162"/>
    </location>
</feature>
<dbReference type="PANTHER" id="PTHR28152">
    <property type="entry name" value="HYDROXYACYL-THIOESTER DEHYDRATASE TYPE 2, MITOCHONDRIAL"/>
    <property type="match status" value="1"/>
</dbReference>
<evidence type="ECO:0000313" key="2">
    <source>
        <dbReference type="EMBL" id="MFD6792813.1"/>
    </source>
</evidence>
<dbReference type="InterPro" id="IPR052741">
    <property type="entry name" value="Mitochondrial_HTD2"/>
</dbReference>
<evidence type="ECO:0000313" key="3">
    <source>
        <dbReference type="Proteomes" id="UP001598673"/>
    </source>
</evidence>
<reference evidence="2 3" key="1">
    <citation type="submission" date="2024-09" db="EMBL/GenBank/DDBJ databases">
        <title>The Natural Products Discovery Center: Release of the First 8490 Sequenced Strains for Exploring Actinobacteria Biosynthetic Diversity.</title>
        <authorList>
            <person name="Kalkreuter E."/>
            <person name="Kautsar S.A."/>
            <person name="Yang D."/>
            <person name="Bader C.D."/>
            <person name="Teijaro C.N."/>
            <person name="Fluegel L."/>
            <person name="Davis C.M."/>
            <person name="Simpson J.R."/>
            <person name="Lauterbach L."/>
            <person name="Steele A.D."/>
            <person name="Gui C."/>
            <person name="Meng S."/>
            <person name="Li G."/>
            <person name="Viehrig K."/>
            <person name="Ye F."/>
            <person name="Su P."/>
            <person name="Kiefer A.F."/>
            <person name="Nichols A."/>
            <person name="Cepeda A.J."/>
            <person name="Yan W."/>
            <person name="Fan B."/>
            <person name="Jiang Y."/>
            <person name="Adhikari A."/>
            <person name="Zheng C.-J."/>
            <person name="Schuster L."/>
            <person name="Cowan T.M."/>
            <person name="Smanski M.J."/>
            <person name="Chevrette M.G."/>
            <person name="De Carvalho L.P.S."/>
            <person name="Shen B."/>
        </authorList>
    </citation>
    <scope>NUCLEOTIDE SEQUENCE [LARGE SCALE GENOMIC DNA]</scope>
    <source>
        <strain evidence="2 3">NPDC060353</strain>
    </source>
</reference>
<comment type="caution">
    <text evidence="2">The sequence shown here is derived from an EMBL/GenBank/DDBJ whole genome shotgun (WGS) entry which is preliminary data.</text>
</comment>
<dbReference type="EMBL" id="JBHXCV010000003">
    <property type="protein sequence ID" value="MFD6792813.1"/>
    <property type="molecule type" value="Genomic_DNA"/>
</dbReference>
<protein>
    <submittedName>
        <fullName evidence="2">Mesaconyl-C4 CoA hydratase</fullName>
    </submittedName>
</protein>
<dbReference type="InterPro" id="IPR029069">
    <property type="entry name" value="HotDog_dom_sf"/>
</dbReference>
<name>A0ABW6G0W5_9PSEU</name>
<accession>A0ABW6G0W5</accession>
<dbReference type="RefSeq" id="WP_258937590.1">
    <property type="nucleotide sequence ID" value="NZ_JANBBF010000012.1"/>
</dbReference>
<organism evidence="2 3">
    <name type="scientific">Prauserella salsuginis</name>
    <dbReference type="NCBI Taxonomy" id="387889"/>
    <lineage>
        <taxon>Bacteria</taxon>
        <taxon>Bacillati</taxon>
        <taxon>Actinomycetota</taxon>
        <taxon>Actinomycetes</taxon>
        <taxon>Pseudonocardiales</taxon>
        <taxon>Pseudonocardiaceae</taxon>
        <taxon>Prauserella</taxon>
        <taxon>Prauserella salsuginis group</taxon>
    </lineage>
</organism>
<gene>
    <name evidence="2" type="ORF">ACFWGY_05710</name>
</gene>
<dbReference type="SUPFAM" id="SSF54637">
    <property type="entry name" value="Thioesterase/thiol ester dehydrase-isomerase"/>
    <property type="match status" value="1"/>
</dbReference>
<feature type="region of interest" description="Disordered" evidence="1">
    <location>
        <begin position="147"/>
        <end position="166"/>
    </location>
</feature>
<sequence length="276" mass="30004">MNGTETMSTPEKLKRTEIIAAEPAESMAGLLDIEMGHALGDTLAPLWHWCYLLERSPERALGEDGHPVEGIPAPPGPDRRRMFAGGRVTTLGGLKIGKPATKVTSIAKSVDKEGRTGRLTFTTVLQEIFQDDRLVIREEQDIVYRAPGSNALPTPPPPPEPAAGPTLELTADERLLFRFSALTYNAHRIHYDLDWCRKEGYDGLVIHGPLLAFMMGEHLRREGIDLVGKTFGYRLVCPMTQPQTFTIVPGPGGLDHGAEARSATGAVCAVGTLMEG</sequence>
<dbReference type="Proteomes" id="UP001598673">
    <property type="component" value="Unassembled WGS sequence"/>
</dbReference>
<dbReference type="Gene3D" id="3.10.129.10">
    <property type="entry name" value="Hotdog Thioesterase"/>
    <property type="match status" value="1"/>
</dbReference>